<keyword evidence="3" id="KW-1185">Reference proteome</keyword>
<reference evidence="2" key="1">
    <citation type="submission" date="2020-07" db="EMBL/GenBank/DDBJ databases">
        <title>Clarias magur genome sequencing, assembly and annotation.</title>
        <authorList>
            <person name="Kushwaha B."/>
            <person name="Kumar R."/>
            <person name="Das P."/>
            <person name="Joshi C.G."/>
            <person name="Kumar D."/>
            <person name="Nagpure N.S."/>
            <person name="Pandey M."/>
            <person name="Agarwal S."/>
            <person name="Srivastava S."/>
            <person name="Singh M."/>
            <person name="Sahoo L."/>
            <person name="Jayasankar P."/>
            <person name="Meher P.K."/>
            <person name="Koringa P.G."/>
            <person name="Iquebal M.A."/>
            <person name="Das S.P."/>
            <person name="Bit A."/>
            <person name="Patnaik S."/>
            <person name="Patel N."/>
            <person name="Shah T.M."/>
            <person name="Hinsu A."/>
            <person name="Jena J.K."/>
        </authorList>
    </citation>
    <scope>NUCLEOTIDE SEQUENCE</scope>
    <source>
        <strain evidence="2">CIFAMagur01</strain>
        <tissue evidence="2">Testis</tissue>
    </source>
</reference>
<keyword evidence="1" id="KW-1133">Transmembrane helix</keyword>
<keyword evidence="1" id="KW-0812">Transmembrane</keyword>
<dbReference type="AlphaFoldDB" id="A0A8J4UKS6"/>
<comment type="caution">
    <text evidence="2">The sequence shown here is derived from an EMBL/GenBank/DDBJ whole genome shotgun (WGS) entry which is preliminary data.</text>
</comment>
<evidence type="ECO:0000313" key="2">
    <source>
        <dbReference type="EMBL" id="KAF5896945.1"/>
    </source>
</evidence>
<organism evidence="2 3">
    <name type="scientific">Clarias magur</name>
    <name type="common">Asian catfish</name>
    <name type="synonym">Macropteronotus magur</name>
    <dbReference type="NCBI Taxonomy" id="1594786"/>
    <lineage>
        <taxon>Eukaryota</taxon>
        <taxon>Metazoa</taxon>
        <taxon>Chordata</taxon>
        <taxon>Craniata</taxon>
        <taxon>Vertebrata</taxon>
        <taxon>Euteleostomi</taxon>
        <taxon>Actinopterygii</taxon>
        <taxon>Neopterygii</taxon>
        <taxon>Teleostei</taxon>
        <taxon>Ostariophysi</taxon>
        <taxon>Siluriformes</taxon>
        <taxon>Clariidae</taxon>
        <taxon>Clarias</taxon>
    </lineage>
</organism>
<keyword evidence="1" id="KW-0472">Membrane</keyword>
<evidence type="ECO:0000256" key="1">
    <source>
        <dbReference type="SAM" id="Phobius"/>
    </source>
</evidence>
<accession>A0A8J4UKS6</accession>
<gene>
    <name evidence="2" type="primary">cyr1</name>
    <name evidence="2" type="ORF">DAT39_013369</name>
</gene>
<feature type="transmembrane region" description="Helical" evidence="1">
    <location>
        <begin position="86"/>
        <end position="112"/>
    </location>
</feature>
<name>A0A8J4UKS6_CLAMG</name>
<dbReference type="EMBL" id="QNUK01000255">
    <property type="protein sequence ID" value="KAF5896945.1"/>
    <property type="molecule type" value="Genomic_DNA"/>
</dbReference>
<evidence type="ECO:0000313" key="3">
    <source>
        <dbReference type="Proteomes" id="UP000727407"/>
    </source>
</evidence>
<dbReference type="Proteomes" id="UP000727407">
    <property type="component" value="Unassembled WGS sequence"/>
</dbReference>
<proteinExistence type="predicted"/>
<sequence length="113" mass="12382">MKDGAGCGGRQNVTHRWQETDDFGSQVYLGLSIKVGGVMGCKTNQCVLMRPVPFCCFLWLGNVTSFALGRLSVLRQTEPHGHRSEIFMHISLPVLISVSFSGPIRAVSLAAFR</sequence>
<feature type="transmembrane region" description="Helical" evidence="1">
    <location>
        <begin position="52"/>
        <end position="74"/>
    </location>
</feature>
<protein>
    <submittedName>
        <fullName evidence="2">Adenylate cyclase</fullName>
    </submittedName>
</protein>